<gene>
    <name evidence="1" type="ORF">Pla8534_54290</name>
</gene>
<dbReference type="RefSeq" id="WP_145056344.1">
    <property type="nucleotide sequence ID" value="NZ_CP036433.1"/>
</dbReference>
<name>A0A518E0H7_9BACT</name>
<reference evidence="1 2" key="1">
    <citation type="submission" date="2019-02" db="EMBL/GenBank/DDBJ databases">
        <title>Deep-cultivation of Planctomycetes and their phenomic and genomic characterization uncovers novel biology.</title>
        <authorList>
            <person name="Wiegand S."/>
            <person name="Jogler M."/>
            <person name="Boedeker C."/>
            <person name="Pinto D."/>
            <person name="Vollmers J."/>
            <person name="Rivas-Marin E."/>
            <person name="Kohn T."/>
            <person name="Peeters S.H."/>
            <person name="Heuer A."/>
            <person name="Rast P."/>
            <person name="Oberbeckmann S."/>
            <person name="Bunk B."/>
            <person name="Jeske O."/>
            <person name="Meyerdierks A."/>
            <person name="Storesund J.E."/>
            <person name="Kallscheuer N."/>
            <person name="Luecker S."/>
            <person name="Lage O.M."/>
            <person name="Pohl T."/>
            <person name="Merkel B.J."/>
            <person name="Hornburger P."/>
            <person name="Mueller R.-W."/>
            <person name="Bruemmer F."/>
            <person name="Labrenz M."/>
            <person name="Spormann A.M."/>
            <person name="Op den Camp H."/>
            <person name="Overmann J."/>
            <person name="Amann R."/>
            <person name="Jetten M.S.M."/>
            <person name="Mascher T."/>
            <person name="Medema M.H."/>
            <person name="Devos D.P."/>
            <person name="Kaster A.-K."/>
            <person name="Ovreas L."/>
            <person name="Rohde M."/>
            <person name="Galperin M.Y."/>
            <person name="Jogler C."/>
        </authorList>
    </citation>
    <scope>NUCLEOTIDE SEQUENCE [LARGE SCALE GENOMIC DNA]</scope>
    <source>
        <strain evidence="1 2">Pla85_3_4</strain>
    </source>
</reference>
<proteinExistence type="predicted"/>
<sequence>MLFQTYYRLDPWKFEPPLKDFGAIQFDDPNQMFSLFMRYTHPFSEDEEPQVLVQTIHRKDDISDSVCAVFTGVAEIDWRLGGVNQDGFTSLPDAYRDFIVSLHGDMDRMASEIFNLVRWRMGIVGGPLRLQSLWSWMRWHDERKGEEVFDEHGFLNRQIVAGTFTLHMPEMQEADFGEECRSNVESLIQFQSKQPLYHDLFREAWQNQRDNPRSALVMGIAAAETGFKTALTDLNPSMSWIVENLQSPPLDRMLREYMAQLPARNQINGEVRRPPKNIISMIKKGIELRNKLVHGREETVTTEEVRLMLEAVRDLLYMLDYYRGYDWAIKRLSPEVAASLKEK</sequence>
<keyword evidence="2" id="KW-1185">Reference proteome</keyword>
<dbReference type="EMBL" id="CP036433">
    <property type="protein sequence ID" value="QDU97579.1"/>
    <property type="molecule type" value="Genomic_DNA"/>
</dbReference>
<protein>
    <recommendedName>
        <fullName evidence="3">Apea-like HEPN domain-containing protein</fullName>
    </recommendedName>
</protein>
<accession>A0A518E0H7</accession>
<dbReference type="OrthoDB" id="8477931at2"/>
<evidence type="ECO:0008006" key="3">
    <source>
        <dbReference type="Google" id="ProtNLM"/>
    </source>
</evidence>
<organism evidence="1 2">
    <name type="scientific">Lignipirellula cremea</name>
    <dbReference type="NCBI Taxonomy" id="2528010"/>
    <lineage>
        <taxon>Bacteria</taxon>
        <taxon>Pseudomonadati</taxon>
        <taxon>Planctomycetota</taxon>
        <taxon>Planctomycetia</taxon>
        <taxon>Pirellulales</taxon>
        <taxon>Pirellulaceae</taxon>
        <taxon>Lignipirellula</taxon>
    </lineage>
</organism>
<dbReference type="AlphaFoldDB" id="A0A518E0H7"/>
<dbReference type="KEGG" id="lcre:Pla8534_54290"/>
<evidence type="ECO:0000313" key="2">
    <source>
        <dbReference type="Proteomes" id="UP000317648"/>
    </source>
</evidence>
<evidence type="ECO:0000313" key="1">
    <source>
        <dbReference type="EMBL" id="QDU97579.1"/>
    </source>
</evidence>
<dbReference type="Proteomes" id="UP000317648">
    <property type="component" value="Chromosome"/>
</dbReference>